<name>A0AA96ZUI7_9EURY</name>
<dbReference type="Gene3D" id="3.40.50.300">
    <property type="entry name" value="P-loop containing nucleotide triphosphate hydrolases"/>
    <property type="match status" value="1"/>
</dbReference>
<dbReference type="GeneID" id="85195702"/>
<dbReference type="InterPro" id="IPR051316">
    <property type="entry name" value="Zinc-reg_GTPase_activator"/>
</dbReference>
<protein>
    <recommendedName>
        <fullName evidence="1">CobW/HypB/UreG nucleotide-binding domain-containing protein</fullName>
    </recommendedName>
</protein>
<dbReference type="SUPFAM" id="SSF52540">
    <property type="entry name" value="P-loop containing nucleoside triphosphate hydrolases"/>
    <property type="match status" value="1"/>
</dbReference>
<sequence>MRVFLISGFLGSGKTTVILKIINKLVADGKKVAMIVNEVGEIGIDGAILETDGIPSKELTGGCICCTLVINLRITVTEIVKNYNPDILIIEPTGLSFPNQIRDELLDMNLMMSFAPVVALIDASRFAAEMDQIPNFIESQLNESEIIAINKIDLVDEERIKSIEALLEKKYPDVYTMRMSAANDDSGVNKIYDLIIREGEENITKIDTTGRPKTRVTEKLNSIELSNVTRYSGMYNITGELTVKNAGTLLENIVGVVGMEISQINPSFVGHIKMSMKVDDTLVKVSQTAGTDDVKKVEAEYIQQEKIENNGKYELRFLVSATNVKLDKMEEIVDRNMNLFLTSKKLTFEKETNIKKTRSPPIPYLKFKFKKIKRKVLGWFGK</sequence>
<dbReference type="GO" id="GO:0005737">
    <property type="term" value="C:cytoplasm"/>
    <property type="evidence" value="ECO:0007669"/>
    <property type="project" value="TreeGrafter"/>
</dbReference>
<feature type="domain" description="CobW/HypB/UreG nucleotide-binding" evidence="1">
    <location>
        <begin position="3"/>
        <end position="169"/>
    </location>
</feature>
<dbReference type="Proteomes" id="UP001302978">
    <property type="component" value="Chromosome"/>
</dbReference>
<dbReference type="KEGG" id="mehf:MmiHf6_11330"/>
<gene>
    <name evidence="2" type="ORF">MmiHf6_11330</name>
</gene>
<evidence type="ECO:0000313" key="3">
    <source>
        <dbReference type="Proteomes" id="UP001302978"/>
    </source>
</evidence>
<reference evidence="2 3" key="1">
    <citation type="submission" date="2023-07" db="EMBL/GenBank/DDBJ databases">
        <title>Closed genoem sequence of Methanomicrococcus sp. Hf6.</title>
        <authorList>
            <person name="Poehlein A."/>
            <person name="Protasov E."/>
            <person name="Platt K."/>
            <person name="Reeh H."/>
            <person name="Daniel R."/>
            <person name="Brune A."/>
        </authorList>
    </citation>
    <scope>NUCLEOTIDE SEQUENCE [LARGE SCALE GENOMIC DNA]</scope>
    <source>
        <strain evidence="2 3">Hf6</strain>
    </source>
</reference>
<evidence type="ECO:0000259" key="1">
    <source>
        <dbReference type="Pfam" id="PF02492"/>
    </source>
</evidence>
<dbReference type="PANTHER" id="PTHR13748:SF62">
    <property type="entry name" value="COBW DOMAIN-CONTAINING PROTEIN"/>
    <property type="match status" value="1"/>
</dbReference>
<keyword evidence="3" id="KW-1185">Reference proteome</keyword>
<organism evidence="2 3">
    <name type="scientific">Methanimicrococcus hongohii</name>
    <dbReference type="NCBI Taxonomy" id="3028295"/>
    <lineage>
        <taxon>Archaea</taxon>
        <taxon>Methanobacteriati</taxon>
        <taxon>Methanobacteriota</taxon>
        <taxon>Stenosarchaea group</taxon>
        <taxon>Methanomicrobia</taxon>
        <taxon>Methanosarcinales</taxon>
        <taxon>Methanosarcinaceae</taxon>
        <taxon>Methanimicrococcus</taxon>
    </lineage>
</organism>
<evidence type="ECO:0000313" key="2">
    <source>
        <dbReference type="EMBL" id="WNY23812.1"/>
    </source>
</evidence>
<proteinExistence type="predicted"/>
<dbReference type="EMBL" id="CP131059">
    <property type="protein sequence ID" value="WNY23812.1"/>
    <property type="molecule type" value="Genomic_DNA"/>
</dbReference>
<dbReference type="InterPro" id="IPR027417">
    <property type="entry name" value="P-loop_NTPase"/>
</dbReference>
<dbReference type="RefSeq" id="WP_316556972.1">
    <property type="nucleotide sequence ID" value="NZ_CP131059.1"/>
</dbReference>
<dbReference type="AlphaFoldDB" id="A0AA96ZUI7"/>
<dbReference type="PANTHER" id="PTHR13748">
    <property type="entry name" value="COBW-RELATED"/>
    <property type="match status" value="1"/>
</dbReference>
<dbReference type="InterPro" id="IPR003495">
    <property type="entry name" value="CobW/HypB/UreG_nucleotide-bd"/>
</dbReference>
<accession>A0AA96ZUI7</accession>
<dbReference type="Pfam" id="PF02492">
    <property type="entry name" value="cobW"/>
    <property type="match status" value="1"/>
</dbReference>